<name>A0A2T4CYS4_9GAMM</name>
<evidence type="ECO:0000313" key="4">
    <source>
        <dbReference type="EMBL" id="PTB86689.1"/>
    </source>
</evidence>
<dbReference type="InterPro" id="IPR055396">
    <property type="entry name" value="DUF7088"/>
</dbReference>
<proteinExistence type="predicted"/>
<feature type="domain" description="ABC-type uncharacterised transport system" evidence="2">
    <location>
        <begin position="152"/>
        <end position="386"/>
    </location>
</feature>
<evidence type="ECO:0000256" key="1">
    <source>
        <dbReference type="SAM" id="Phobius"/>
    </source>
</evidence>
<reference evidence="4" key="1">
    <citation type="submission" date="2018-03" db="EMBL/GenBank/DDBJ databases">
        <title>Cross-interface Injection: A General Nanoliter Liquid Handling Method Applied to Single Cells Genome Amplification Automated Nanoliter Liquid Handling Applied to Single Cell Multiple Displacement Amplification.</title>
        <authorList>
            <person name="Yun J."/>
            <person name="Xu P."/>
            <person name="Xu J."/>
            <person name="Dai X."/>
            <person name="Wang Y."/>
            <person name="Zheng X."/>
            <person name="Cao C."/>
            <person name="Yi Q."/>
            <person name="Zhu Y."/>
            <person name="Wang L."/>
            <person name="Dong Z."/>
            <person name="Huang Y."/>
            <person name="Huang L."/>
            <person name="Du W."/>
        </authorList>
    </citation>
    <scope>NUCLEOTIDE SEQUENCE [LARGE SCALE GENOMIC DNA]</scope>
    <source>
        <strain evidence="4">Z-D3-2</strain>
    </source>
</reference>
<keyword evidence="1" id="KW-0812">Transmembrane</keyword>
<evidence type="ECO:0000259" key="2">
    <source>
        <dbReference type="Pfam" id="PF09822"/>
    </source>
</evidence>
<dbReference type="Pfam" id="PF09822">
    <property type="entry name" value="ABC_transp_aux"/>
    <property type="match status" value="1"/>
</dbReference>
<dbReference type="InterPro" id="IPR019196">
    <property type="entry name" value="ABC_transp_unknown"/>
</dbReference>
<keyword evidence="1" id="KW-0472">Membrane</keyword>
<accession>A0A2T4CYS4</accession>
<gene>
    <name evidence="4" type="ORF">C9940_01240</name>
</gene>
<feature type="domain" description="DUF7088" evidence="3">
    <location>
        <begin position="45"/>
        <end position="132"/>
    </location>
</feature>
<sequence length="454" mass="50460">MKMSKQFKYQHRLQQIIFYILLLVVIIAVAVLSNRYSFESDWTANQRHTLSSATTELLQSLETPVTIEVFISPGHQYQSAAESLLKRYQQHSQQLTVSFIDPVSQPQRVRELDIQQQAEMVVSGQQGQQHVYDLSEQSLSNAIIKVSRSNLPELIFITGHGERDIAGDGAFDMSQWGQQLNSTGFEVQSLTMTEAMQLNSEDKKIVLVIASSQAAWPQSDIVQLQSWLQQGGNLLWLSEPDTDTGLAAIREQLNLSFVPGTMVDPNAGKLGLEDPRFVIVTDYANHPVTAATSSVTLMPEAHAIQLSEAESAWQVTELMQSQSDSWSELGDMTGTSLDDLRFDAEIDIPGPLMLSVLMEKPVSTTQQQRVAVFGDGDFVSDLYLGTAANLELAMALANWLVAEDDSIDIPVITTRDNQLVLTEHQSLFIGIGFLLGLPLSLLLIGISIWWIRRR</sequence>
<feature type="transmembrane region" description="Helical" evidence="1">
    <location>
        <begin position="16"/>
        <end position="36"/>
    </location>
</feature>
<dbReference type="Gene3D" id="3.40.30.10">
    <property type="entry name" value="Glutaredoxin"/>
    <property type="match status" value="1"/>
</dbReference>
<comment type="caution">
    <text evidence="4">The sequence shown here is derived from an EMBL/GenBank/DDBJ whole genome shotgun (WGS) entry which is preliminary data.</text>
</comment>
<dbReference type="AlphaFoldDB" id="A0A2T4CYS4"/>
<dbReference type="Pfam" id="PF23357">
    <property type="entry name" value="DUF7088"/>
    <property type="match status" value="1"/>
</dbReference>
<evidence type="ECO:0000259" key="3">
    <source>
        <dbReference type="Pfam" id="PF23357"/>
    </source>
</evidence>
<protein>
    <submittedName>
        <fullName evidence="4">Mucin 2</fullName>
    </submittedName>
</protein>
<dbReference type="EMBL" id="PYVN01000007">
    <property type="protein sequence ID" value="PTB86689.1"/>
    <property type="molecule type" value="Genomic_DNA"/>
</dbReference>
<feature type="transmembrane region" description="Helical" evidence="1">
    <location>
        <begin position="427"/>
        <end position="451"/>
    </location>
</feature>
<organism evidence="4">
    <name type="scientific">Pseudidiomarina aestuarii</name>
    <dbReference type="NCBI Taxonomy" id="624146"/>
    <lineage>
        <taxon>Bacteria</taxon>
        <taxon>Pseudomonadati</taxon>
        <taxon>Pseudomonadota</taxon>
        <taxon>Gammaproteobacteria</taxon>
        <taxon>Alteromonadales</taxon>
        <taxon>Idiomarinaceae</taxon>
        <taxon>Pseudidiomarina</taxon>
    </lineage>
</organism>
<keyword evidence="1" id="KW-1133">Transmembrane helix</keyword>